<feature type="transmembrane region" description="Helical" evidence="1">
    <location>
        <begin position="328"/>
        <end position="347"/>
    </location>
</feature>
<feature type="transmembrane region" description="Helical" evidence="1">
    <location>
        <begin position="260"/>
        <end position="279"/>
    </location>
</feature>
<sequence length="470" mass="49138">MVNGLDGQRMLIALLIGIAILILLVLKTKVQAFLALIVTTVLVGIIGGMPLATQTIEVDGVEKAFGIVNSITTGFGGTLGSIGIIIGFGVMMGEIFEVSGAAKRMAYTFLKLFGKGREEEALALTGFFVSIPIFCDSGFIVLAPIAKALSESTRKSVIGLGVALASGLVITHSLVPPTPGPLGVAGIFGIDVGKFILLTLVLALPMTIACIAYSRQVLSKKFYRLMQADGTVVKAEYQEPDYEAAFKMDMSGIPGTFESFAPLLLPIVLILINTVATALGKTDGFMQVLIFLGQPIVAVGLGLIVAIFTLGRPFGREELLTAMERGMASAGIIMLVTGGGGALGQIIKDSGLGNFMADGLAQTAIPMIILPLVISTAMRFIQGSGTVAMTTAASISAPILIAAGVSPMLGAVACCVGSLFFGYFNDSYFWVVNRTLGVSEAKEQLQVWSVTSTIAWAVGVVEIIILSFFM</sequence>
<feature type="transmembrane region" description="Helical" evidence="1">
    <location>
        <begin position="195"/>
        <end position="214"/>
    </location>
</feature>
<feature type="transmembrane region" description="Helical" evidence="1">
    <location>
        <begin position="359"/>
        <end position="378"/>
    </location>
</feature>
<dbReference type="RefSeq" id="WP_271190914.1">
    <property type="nucleotide sequence ID" value="NZ_CP115667.1"/>
</dbReference>
<dbReference type="Proteomes" id="UP001210339">
    <property type="component" value="Chromosome"/>
</dbReference>
<dbReference type="InterPro" id="IPR003474">
    <property type="entry name" value="Glcn_transporter"/>
</dbReference>
<feature type="transmembrane region" description="Helical" evidence="1">
    <location>
        <begin position="64"/>
        <end position="90"/>
    </location>
</feature>
<dbReference type="EMBL" id="CP115667">
    <property type="protein sequence ID" value="WBW49382.1"/>
    <property type="molecule type" value="Genomic_DNA"/>
</dbReference>
<feature type="transmembrane region" description="Helical" evidence="1">
    <location>
        <begin position="285"/>
        <end position="308"/>
    </location>
</feature>
<evidence type="ECO:0000313" key="2">
    <source>
        <dbReference type="EMBL" id="WBW49382.1"/>
    </source>
</evidence>
<feature type="transmembrane region" description="Helical" evidence="1">
    <location>
        <begin position="399"/>
        <end position="425"/>
    </location>
</feature>
<feature type="transmembrane region" description="Helical" evidence="1">
    <location>
        <begin position="121"/>
        <end position="145"/>
    </location>
</feature>
<feature type="transmembrane region" description="Helical" evidence="1">
    <location>
        <begin position="32"/>
        <end position="52"/>
    </location>
</feature>
<keyword evidence="1" id="KW-0472">Membrane</keyword>
<feature type="transmembrane region" description="Helical" evidence="1">
    <location>
        <begin position="7"/>
        <end position="26"/>
    </location>
</feature>
<dbReference type="PANTHER" id="PTHR30354">
    <property type="entry name" value="GNT FAMILY GLUCONATE TRANSPORTER"/>
    <property type="match status" value="1"/>
</dbReference>
<keyword evidence="1" id="KW-1133">Transmembrane helix</keyword>
<gene>
    <name evidence="2" type="ORF">O6R05_05060</name>
</gene>
<keyword evidence="3" id="KW-1185">Reference proteome</keyword>
<dbReference type="PIRSF" id="PIRSF002746">
    <property type="entry name" value="Gluconate_transporter"/>
    <property type="match status" value="1"/>
</dbReference>
<feature type="transmembrane region" description="Helical" evidence="1">
    <location>
        <begin position="157"/>
        <end position="175"/>
    </location>
</feature>
<dbReference type="Pfam" id="PF02447">
    <property type="entry name" value="GntP_permease"/>
    <property type="match status" value="1"/>
</dbReference>
<reference evidence="2 3" key="1">
    <citation type="submission" date="2023-01" db="EMBL/GenBank/DDBJ databases">
        <authorList>
            <person name="Lee S.H."/>
            <person name="Jung H.S."/>
            <person name="Yun J.U."/>
        </authorList>
    </citation>
    <scope>NUCLEOTIDE SEQUENCE [LARGE SCALE GENOMIC DNA]</scope>
    <source>
        <strain evidence="2 3">CBA3646</strain>
    </source>
</reference>
<evidence type="ECO:0000256" key="1">
    <source>
        <dbReference type="SAM" id="Phobius"/>
    </source>
</evidence>
<organism evidence="2 3">
    <name type="scientific">Peptoniphilus equinus</name>
    <dbReference type="NCBI Taxonomy" id="3016343"/>
    <lineage>
        <taxon>Bacteria</taxon>
        <taxon>Bacillati</taxon>
        <taxon>Bacillota</taxon>
        <taxon>Tissierellia</taxon>
        <taxon>Tissierellales</taxon>
        <taxon>Peptoniphilaceae</taxon>
        <taxon>Peptoniphilus</taxon>
    </lineage>
</organism>
<name>A0ABY7QRH0_9FIRM</name>
<evidence type="ECO:0000313" key="3">
    <source>
        <dbReference type="Proteomes" id="UP001210339"/>
    </source>
</evidence>
<dbReference type="PANTHER" id="PTHR30354:SF11">
    <property type="entry name" value="PERMEASE"/>
    <property type="match status" value="1"/>
</dbReference>
<feature type="transmembrane region" description="Helical" evidence="1">
    <location>
        <begin position="445"/>
        <end position="469"/>
    </location>
</feature>
<accession>A0ABY7QRH0</accession>
<keyword evidence="1" id="KW-0812">Transmembrane</keyword>
<proteinExistence type="predicted"/>
<protein>
    <submittedName>
        <fullName evidence="2">GntP family permease</fullName>
    </submittedName>
</protein>